<dbReference type="SUPFAM" id="SSF54495">
    <property type="entry name" value="UBC-like"/>
    <property type="match status" value="1"/>
</dbReference>
<organism evidence="2 3">
    <name type="scientific">Calycina marina</name>
    <dbReference type="NCBI Taxonomy" id="1763456"/>
    <lineage>
        <taxon>Eukaryota</taxon>
        <taxon>Fungi</taxon>
        <taxon>Dikarya</taxon>
        <taxon>Ascomycota</taxon>
        <taxon>Pezizomycotina</taxon>
        <taxon>Leotiomycetes</taxon>
        <taxon>Helotiales</taxon>
        <taxon>Pezizellaceae</taxon>
        <taxon>Calycina</taxon>
    </lineage>
</organism>
<keyword evidence="3" id="KW-1185">Reference proteome</keyword>
<accession>A0A9P8CH99</accession>
<name>A0A9P8CH99_9HELO</name>
<dbReference type="Proteomes" id="UP000887226">
    <property type="component" value="Unassembled WGS sequence"/>
</dbReference>
<gene>
    <name evidence="2" type="ORF">BJ878DRAFT_416440</name>
</gene>
<comment type="caution">
    <text evidence="2">The sequence shown here is derived from an EMBL/GenBank/DDBJ whole genome shotgun (WGS) entry which is preliminary data.</text>
</comment>
<proteinExistence type="predicted"/>
<dbReference type="SMART" id="SM00212">
    <property type="entry name" value="UBCc"/>
    <property type="match status" value="1"/>
</dbReference>
<dbReference type="InterPro" id="IPR000608">
    <property type="entry name" value="UBC"/>
</dbReference>
<reference evidence="2" key="1">
    <citation type="journal article" date="2021" name="IMA Fungus">
        <title>Genomic characterization of three marine fungi, including Emericellopsis atlantica sp. nov. with signatures of a generalist lifestyle and marine biomass degradation.</title>
        <authorList>
            <person name="Hagestad O.C."/>
            <person name="Hou L."/>
            <person name="Andersen J.H."/>
            <person name="Hansen E.H."/>
            <person name="Altermark B."/>
            <person name="Li C."/>
            <person name="Kuhnert E."/>
            <person name="Cox R.J."/>
            <person name="Crous P.W."/>
            <person name="Spatafora J.W."/>
            <person name="Lail K."/>
            <person name="Amirebrahimi M."/>
            <person name="Lipzen A."/>
            <person name="Pangilinan J."/>
            <person name="Andreopoulos W."/>
            <person name="Hayes R.D."/>
            <person name="Ng V."/>
            <person name="Grigoriev I.V."/>
            <person name="Jackson S.A."/>
            <person name="Sutton T.D.S."/>
            <person name="Dobson A.D.W."/>
            <person name="Rama T."/>
        </authorList>
    </citation>
    <scope>NUCLEOTIDE SEQUENCE</scope>
    <source>
        <strain evidence="2">TRa3180A</strain>
    </source>
</reference>
<dbReference type="Pfam" id="PF00179">
    <property type="entry name" value="UQ_con"/>
    <property type="match status" value="1"/>
</dbReference>
<evidence type="ECO:0000259" key="1">
    <source>
        <dbReference type="PROSITE" id="PS50127"/>
    </source>
</evidence>
<dbReference type="PROSITE" id="PS50127">
    <property type="entry name" value="UBC_2"/>
    <property type="match status" value="1"/>
</dbReference>
<protein>
    <submittedName>
        <fullName evidence="2">Ubiquitin-conjugating enzyme/RWD-like protein</fullName>
    </submittedName>
</protein>
<dbReference type="InterPro" id="IPR016135">
    <property type="entry name" value="UBQ-conjugating_enzyme/RWD"/>
</dbReference>
<dbReference type="EMBL" id="MU253796">
    <property type="protein sequence ID" value="KAG9246687.1"/>
    <property type="molecule type" value="Genomic_DNA"/>
</dbReference>
<dbReference type="PANTHER" id="PTHR24068">
    <property type="entry name" value="UBIQUITIN-CONJUGATING ENZYME E2"/>
    <property type="match status" value="1"/>
</dbReference>
<feature type="domain" description="UBC core" evidence="1">
    <location>
        <begin position="16"/>
        <end position="168"/>
    </location>
</feature>
<sequence>MSSKNKPSSSSSSSRTPTKRILTELAAFNTSPPPTIPSLTSSPTSLLSLRAILVSPPSQNLPAYTHGRWLLSIAIPPTYPIAPPVITFVTKICHPNIKFETGEICLDVLGERWTPVLGVVGALEAVGRLLGEPGVDSPLNVDVAALVRGGDWVGSRGLAGFWTGEERFEGGIEE</sequence>
<evidence type="ECO:0000313" key="3">
    <source>
        <dbReference type="Proteomes" id="UP000887226"/>
    </source>
</evidence>
<evidence type="ECO:0000313" key="2">
    <source>
        <dbReference type="EMBL" id="KAG9246687.1"/>
    </source>
</evidence>
<dbReference type="AlphaFoldDB" id="A0A9P8CH99"/>
<dbReference type="Gene3D" id="3.10.110.10">
    <property type="entry name" value="Ubiquitin Conjugating Enzyme"/>
    <property type="match status" value="1"/>
</dbReference>
<dbReference type="OrthoDB" id="9973183at2759"/>